<dbReference type="Proteomes" id="UP001597526">
    <property type="component" value="Unassembled WGS sequence"/>
</dbReference>
<feature type="chain" id="PRO_5047187822" evidence="1">
    <location>
        <begin position="22"/>
        <end position="144"/>
    </location>
</feature>
<organism evidence="2 3">
    <name type="scientific">Croceitalea marina</name>
    <dbReference type="NCBI Taxonomy" id="1775166"/>
    <lineage>
        <taxon>Bacteria</taxon>
        <taxon>Pseudomonadati</taxon>
        <taxon>Bacteroidota</taxon>
        <taxon>Flavobacteriia</taxon>
        <taxon>Flavobacteriales</taxon>
        <taxon>Flavobacteriaceae</taxon>
        <taxon>Croceitalea</taxon>
    </lineage>
</organism>
<dbReference type="PROSITE" id="PS51257">
    <property type="entry name" value="PROKAR_LIPOPROTEIN"/>
    <property type="match status" value="1"/>
</dbReference>
<evidence type="ECO:0000313" key="2">
    <source>
        <dbReference type="EMBL" id="MFD2586003.1"/>
    </source>
</evidence>
<dbReference type="InterPro" id="IPR032710">
    <property type="entry name" value="NTF2-like_dom_sf"/>
</dbReference>
<comment type="caution">
    <text evidence="2">The sequence shown here is derived from an EMBL/GenBank/DDBJ whole genome shotgun (WGS) entry which is preliminary data.</text>
</comment>
<evidence type="ECO:0000313" key="3">
    <source>
        <dbReference type="Proteomes" id="UP001597526"/>
    </source>
</evidence>
<keyword evidence="3" id="KW-1185">Reference proteome</keyword>
<dbReference type="RefSeq" id="WP_377765623.1">
    <property type="nucleotide sequence ID" value="NZ_JBHULB010000006.1"/>
</dbReference>
<dbReference type="EMBL" id="JBHULB010000006">
    <property type="protein sequence ID" value="MFD2586003.1"/>
    <property type="molecule type" value="Genomic_DNA"/>
</dbReference>
<dbReference type="Pfam" id="PF12893">
    <property type="entry name" value="Lumazine_bd_2"/>
    <property type="match status" value="1"/>
</dbReference>
<evidence type="ECO:0000256" key="1">
    <source>
        <dbReference type="SAM" id="SignalP"/>
    </source>
</evidence>
<proteinExistence type="predicted"/>
<gene>
    <name evidence="2" type="ORF">ACFSQJ_03630</name>
</gene>
<dbReference type="SUPFAM" id="SSF54427">
    <property type="entry name" value="NTF2-like"/>
    <property type="match status" value="1"/>
</dbReference>
<accession>A0ABW5MTH1</accession>
<protein>
    <submittedName>
        <fullName evidence="2">Nuclear transport factor 2 family protein</fullName>
    </submittedName>
</protein>
<keyword evidence="1" id="KW-0732">Signal</keyword>
<name>A0ABW5MTH1_9FLAO</name>
<sequence length="144" mass="16013">MKNNNLVLIVFALMFITGCVAQDDDNSRIKAVITQFSKAGDNNDAVMLETCLDDNYRIVMNRLFGSSDVSVMDKAVYLDKIHLKEFGGDSRILTIEKIVLNETTASAKVVLKGTKSTFTSLFALVKDTQGNWKIIGEMPIMQQI</sequence>
<dbReference type="InterPro" id="IPR039437">
    <property type="entry name" value="FrzH/put_lumazine-bd"/>
</dbReference>
<reference evidence="3" key="1">
    <citation type="journal article" date="2019" name="Int. J. Syst. Evol. Microbiol.">
        <title>The Global Catalogue of Microorganisms (GCM) 10K type strain sequencing project: providing services to taxonomists for standard genome sequencing and annotation.</title>
        <authorList>
            <consortium name="The Broad Institute Genomics Platform"/>
            <consortium name="The Broad Institute Genome Sequencing Center for Infectious Disease"/>
            <person name="Wu L."/>
            <person name="Ma J."/>
        </authorList>
    </citation>
    <scope>NUCLEOTIDE SEQUENCE [LARGE SCALE GENOMIC DNA]</scope>
    <source>
        <strain evidence="3">KCTC 52368</strain>
    </source>
</reference>
<feature type="signal peptide" evidence="1">
    <location>
        <begin position="1"/>
        <end position="21"/>
    </location>
</feature>
<dbReference type="Gene3D" id="3.10.450.50">
    <property type="match status" value="1"/>
</dbReference>